<dbReference type="Proteomes" id="UP001499852">
    <property type="component" value="Unassembled WGS sequence"/>
</dbReference>
<dbReference type="EMBL" id="BAABIA010000001">
    <property type="protein sequence ID" value="GAA5134123.1"/>
    <property type="molecule type" value="Genomic_DNA"/>
</dbReference>
<accession>A0ABP9NWV5</accession>
<gene>
    <name evidence="2" type="ORF">GCM10023213_05280</name>
</gene>
<evidence type="ECO:0000313" key="3">
    <source>
        <dbReference type="Proteomes" id="UP001499852"/>
    </source>
</evidence>
<protein>
    <submittedName>
        <fullName evidence="2">Uncharacterized protein</fullName>
    </submittedName>
</protein>
<keyword evidence="1" id="KW-0732">Signal</keyword>
<feature type="signal peptide" evidence="1">
    <location>
        <begin position="1"/>
        <end position="17"/>
    </location>
</feature>
<comment type="caution">
    <text evidence="2">The sequence shown here is derived from an EMBL/GenBank/DDBJ whole genome shotgun (WGS) entry which is preliminary data.</text>
</comment>
<evidence type="ECO:0000256" key="1">
    <source>
        <dbReference type="SAM" id="SignalP"/>
    </source>
</evidence>
<reference evidence="3" key="1">
    <citation type="journal article" date="2019" name="Int. J. Syst. Evol. Microbiol.">
        <title>The Global Catalogue of Microorganisms (GCM) 10K type strain sequencing project: providing services to taxonomists for standard genome sequencing and annotation.</title>
        <authorList>
            <consortium name="The Broad Institute Genomics Platform"/>
            <consortium name="The Broad Institute Genome Sequencing Center for Infectious Disease"/>
            <person name="Wu L."/>
            <person name="Ma J."/>
        </authorList>
    </citation>
    <scope>NUCLEOTIDE SEQUENCE [LARGE SCALE GENOMIC DNA]</scope>
    <source>
        <strain evidence="3">JCM 18053</strain>
    </source>
</reference>
<proteinExistence type="predicted"/>
<evidence type="ECO:0000313" key="2">
    <source>
        <dbReference type="EMBL" id="GAA5134123.1"/>
    </source>
</evidence>
<feature type="chain" id="PRO_5045078091" evidence="1">
    <location>
        <begin position="18"/>
        <end position="126"/>
    </location>
</feature>
<organism evidence="2 3">
    <name type="scientific">Prosthecobacter algae</name>
    <dbReference type="NCBI Taxonomy" id="1144682"/>
    <lineage>
        <taxon>Bacteria</taxon>
        <taxon>Pseudomonadati</taxon>
        <taxon>Verrucomicrobiota</taxon>
        <taxon>Verrucomicrobiia</taxon>
        <taxon>Verrucomicrobiales</taxon>
        <taxon>Verrucomicrobiaceae</taxon>
        <taxon>Prosthecobacter</taxon>
    </lineage>
</organism>
<name>A0ABP9NWV5_9BACT</name>
<keyword evidence="3" id="KW-1185">Reference proteome</keyword>
<dbReference type="RefSeq" id="WP_345734827.1">
    <property type="nucleotide sequence ID" value="NZ_BAABIA010000001.1"/>
</dbReference>
<sequence>MPLVRSILLIFALLVQALPVAALSHGEEMETCSMSCCATVRQMESLDCGCIEAPVSNSKPTPASPSPASSRDLLSQPQWVLLSEALQLSTAASTRTLPVASSLHLEAPALTQPHVRLLVLFCSFLT</sequence>